<gene>
    <name evidence="2" type="ORF">SAMN05421804_105180</name>
</gene>
<dbReference type="RefSeq" id="WP_031576422.1">
    <property type="nucleotide sequence ID" value="NZ_FNDZ01000005.1"/>
</dbReference>
<dbReference type="Pfam" id="PF12725">
    <property type="entry name" value="DUF3810"/>
    <property type="match status" value="1"/>
</dbReference>
<name>A0A1G8PSR6_9CLOT</name>
<protein>
    <recommendedName>
        <fullName evidence="4">DUF3810 domain-containing protein</fullName>
    </recommendedName>
</protein>
<evidence type="ECO:0000313" key="3">
    <source>
        <dbReference type="Proteomes" id="UP000183255"/>
    </source>
</evidence>
<accession>A0A1G8PSR6</accession>
<keyword evidence="1" id="KW-0472">Membrane</keyword>
<proteinExistence type="predicted"/>
<evidence type="ECO:0008006" key="4">
    <source>
        <dbReference type="Google" id="ProtNLM"/>
    </source>
</evidence>
<evidence type="ECO:0000313" key="2">
    <source>
        <dbReference type="EMBL" id="SDI94890.1"/>
    </source>
</evidence>
<keyword evidence="1" id="KW-0812">Transmembrane</keyword>
<organism evidence="2 3">
    <name type="scientific">Proteiniclasticum ruminis</name>
    <dbReference type="NCBI Taxonomy" id="398199"/>
    <lineage>
        <taxon>Bacteria</taxon>
        <taxon>Bacillati</taxon>
        <taxon>Bacillota</taxon>
        <taxon>Clostridia</taxon>
        <taxon>Eubacteriales</taxon>
        <taxon>Clostridiaceae</taxon>
        <taxon>Proteiniclasticum</taxon>
    </lineage>
</organism>
<dbReference type="EMBL" id="FNDZ01000005">
    <property type="protein sequence ID" value="SDI94890.1"/>
    <property type="molecule type" value="Genomic_DNA"/>
</dbReference>
<dbReference type="AlphaFoldDB" id="A0A1G8PSR6"/>
<feature type="transmembrane region" description="Helical" evidence="1">
    <location>
        <begin position="12"/>
        <end position="31"/>
    </location>
</feature>
<feature type="transmembrane region" description="Helical" evidence="1">
    <location>
        <begin position="101"/>
        <end position="119"/>
    </location>
</feature>
<reference evidence="2 3" key="1">
    <citation type="submission" date="2016-10" db="EMBL/GenBank/DDBJ databases">
        <authorList>
            <person name="de Groot N.N."/>
        </authorList>
    </citation>
    <scope>NUCLEOTIDE SEQUENCE [LARGE SCALE GENOMIC DNA]</scope>
    <source>
        <strain evidence="2 3">CGMCC 1.5058</strain>
    </source>
</reference>
<keyword evidence="1" id="KW-1133">Transmembrane helix</keyword>
<feature type="transmembrane region" description="Helical" evidence="1">
    <location>
        <begin position="68"/>
        <end position="89"/>
    </location>
</feature>
<evidence type="ECO:0000256" key="1">
    <source>
        <dbReference type="SAM" id="Phobius"/>
    </source>
</evidence>
<sequence>MKIGKKKKGLLSEGYLWILLALLFYGASLGARKNPDLLERVYPAEWNRALIRLMSRITGPFPFSLGEAFVYFHVFLGAVLLLLFFVRLFKGGAWTLLLRTLAYASILYIMFMMVFGLNYQRPSVRTHLSLEKTLYEKDVLVSMNQALIERANSLRERVPEDDEGVFTLSMEEGILYEKALKTYEAFSSEHPVYAGTYGPAKGILLSEYMNYTGITGIFFPFTGEANVNTKGPDLLFPATVLHEMAHQRGVAYEDEANYMAYVTSQYAEEEEIRYSGTMLALISSMNALYRVDKEAYQALYATYDEGVKRDLSAYSAFYKPYEGKVQEQATKVNDNYLKSNGQVSGVRSYGEMVNLLLEQFMQKGNL</sequence>
<dbReference type="Proteomes" id="UP000183255">
    <property type="component" value="Unassembled WGS sequence"/>
</dbReference>
<dbReference type="InterPro" id="IPR024294">
    <property type="entry name" value="DUF3810"/>
</dbReference>